<feature type="chain" id="PRO_5040389940" description="DUF4345 domain-containing protein" evidence="2">
    <location>
        <begin position="24"/>
        <end position="127"/>
    </location>
</feature>
<keyword evidence="2" id="KW-0732">Signal</keyword>
<evidence type="ECO:0000313" key="3">
    <source>
        <dbReference type="EMBL" id="KAF3008499.1"/>
    </source>
</evidence>
<organism evidence="3 4">
    <name type="scientific">Curvularia kusanoi</name>
    <name type="common">Cochliobolus kusanoi</name>
    <dbReference type="NCBI Taxonomy" id="90978"/>
    <lineage>
        <taxon>Eukaryota</taxon>
        <taxon>Fungi</taxon>
        <taxon>Dikarya</taxon>
        <taxon>Ascomycota</taxon>
        <taxon>Pezizomycotina</taxon>
        <taxon>Dothideomycetes</taxon>
        <taxon>Pleosporomycetidae</taxon>
        <taxon>Pleosporales</taxon>
        <taxon>Pleosporineae</taxon>
        <taxon>Pleosporaceae</taxon>
        <taxon>Curvularia</taxon>
    </lineage>
</organism>
<dbReference type="EMBL" id="SWKU01000003">
    <property type="protein sequence ID" value="KAF3008499.1"/>
    <property type="molecule type" value="Genomic_DNA"/>
</dbReference>
<name>A0A9P4WDV5_CURKU</name>
<protein>
    <recommendedName>
        <fullName evidence="5">DUF4345 domain-containing protein</fullName>
    </recommendedName>
</protein>
<dbReference type="OrthoDB" id="10042947at2759"/>
<accession>A0A9P4WDV5</accession>
<keyword evidence="1" id="KW-1133">Transmembrane helix</keyword>
<proteinExistence type="predicted"/>
<feature type="transmembrane region" description="Helical" evidence="1">
    <location>
        <begin position="47"/>
        <end position="67"/>
    </location>
</feature>
<comment type="caution">
    <text evidence="3">The sequence shown here is derived from an EMBL/GenBank/DDBJ whole genome shotgun (WGS) entry which is preliminary data.</text>
</comment>
<feature type="signal peptide" evidence="2">
    <location>
        <begin position="1"/>
        <end position="23"/>
    </location>
</feature>
<keyword evidence="1" id="KW-0472">Membrane</keyword>
<evidence type="ECO:0000256" key="1">
    <source>
        <dbReference type="SAM" id="Phobius"/>
    </source>
</evidence>
<dbReference type="Proteomes" id="UP000801428">
    <property type="component" value="Unassembled WGS sequence"/>
</dbReference>
<sequence length="127" mass="13511">MSRISQAARFLLALYGLINIAQGLYSITNPQGWTHLAGANFAGSPAHAVQAIGLGALGVGWYQFIFACQNNQPLLAATVPLRIVYGAIIAKSGGDRKVVMYETVVWALAMVAAWPEILGGQRHSSLT</sequence>
<reference evidence="3" key="1">
    <citation type="submission" date="2019-04" db="EMBL/GenBank/DDBJ databases">
        <title>Sequencing of skin fungus with MAO and IRED activity.</title>
        <authorList>
            <person name="Marsaioli A.J."/>
            <person name="Bonatto J.M.C."/>
            <person name="Reis Junior O."/>
        </authorList>
    </citation>
    <scope>NUCLEOTIDE SEQUENCE</scope>
    <source>
        <strain evidence="3">30M1</strain>
    </source>
</reference>
<gene>
    <name evidence="3" type="ORF">E8E13_005324</name>
</gene>
<evidence type="ECO:0000313" key="4">
    <source>
        <dbReference type="Proteomes" id="UP000801428"/>
    </source>
</evidence>
<dbReference type="AlphaFoldDB" id="A0A9P4WDV5"/>
<keyword evidence="1" id="KW-0812">Transmembrane</keyword>
<evidence type="ECO:0008006" key="5">
    <source>
        <dbReference type="Google" id="ProtNLM"/>
    </source>
</evidence>
<evidence type="ECO:0000256" key="2">
    <source>
        <dbReference type="SAM" id="SignalP"/>
    </source>
</evidence>
<keyword evidence="4" id="KW-1185">Reference proteome</keyword>